<organism evidence="2 3">
    <name type="scientific">Aureococcus anophagefferens</name>
    <name type="common">Harmful bloom alga</name>
    <dbReference type="NCBI Taxonomy" id="44056"/>
    <lineage>
        <taxon>Eukaryota</taxon>
        <taxon>Sar</taxon>
        <taxon>Stramenopiles</taxon>
        <taxon>Ochrophyta</taxon>
        <taxon>Pelagophyceae</taxon>
        <taxon>Pelagomonadales</taxon>
        <taxon>Pelagomonadaceae</taxon>
        <taxon>Aureococcus</taxon>
    </lineage>
</organism>
<sequence length="841" mass="92976">MCETGLDLTKMDGIKASGANRGTHHGDYSDVPQQLLEGGAQTLAKPLHPYMDPKRQVTKALPGMHLVHKRILLSDEGRKLTECEAHMRRANQRGFKDEFLPRIKWEGAKEGYYFTTGFRGTGYYLDDTWCEYNDPDEYGYVLVRAAPAVAMHRVLPKRGKVGKQGLLFDKELLDALGPAHGKPPHRYKLITPPWLCEMKPPKMKFEKENMMQGTEVKGSNQMLKERVEWIAWRMQQVSKVLHDRAERKRRCGQARFVYKAPKAVVVKHATGALARADVPLTSDEVGVVPSGATCVAVEEALNPFDGKTSRVRLASPLEGWVSLKTLALAAAGSEDAAEFGSTQKARRAARTRKPGADIMPDMLREMTGSSVSNPRLVADFGAELEPKKKVDVAALVALGDPDDPVDDPEDDDDTLKAKALVRAIVALPAACGEVAYKGEYLAPVITAPGPWTVLLEFGGVDAFDKPLAFKATVKKGMLAAPVTKLLETFAKKHAAKYPGDRSATPPWEALDAASLRLYAAGASDEDQRARRKAFKLRKVPSSTDPHLAPDTLLCEVLEDLDPGASLHGAFVVRRRLGAGRDSEAVVSARSKELAVRAEERGPEITEWSSQIDMIRANAKKGWGEPQTSEEIREYWEQQKNYKHWRTTAALKGFTTRTDDEAKLEKWSKTLIPQAGYLENPDRKPAYSDRDLARRKERDETLGSSEAKLQTEGSVSKAKRETVQGDVRAARKKAAAEWRAKMVAEGKLTEANKFEGLVQAIDAAVQEKVKEKEEKHLKKKMDEHEAYWGHPMSDAEAAKLRAEVCKNSLANLQRPDDDDDDAGVEEEKGDAYDGVDPSQIAG</sequence>
<feature type="compositionally biased region" description="Polar residues" evidence="1">
    <location>
        <begin position="701"/>
        <end position="713"/>
    </location>
</feature>
<comment type="caution">
    <text evidence="2">The sequence shown here is derived from an EMBL/GenBank/DDBJ whole genome shotgun (WGS) entry which is preliminary data.</text>
</comment>
<dbReference type="EMBL" id="JBBJCI010000230">
    <property type="protein sequence ID" value="KAK7238401.1"/>
    <property type="molecule type" value="Genomic_DNA"/>
</dbReference>
<proteinExistence type="predicted"/>
<evidence type="ECO:0000313" key="3">
    <source>
        <dbReference type="Proteomes" id="UP001363151"/>
    </source>
</evidence>
<evidence type="ECO:0000313" key="2">
    <source>
        <dbReference type="EMBL" id="KAK7238401.1"/>
    </source>
</evidence>
<feature type="region of interest" description="Disordered" evidence="1">
    <location>
        <begin position="808"/>
        <end position="841"/>
    </location>
</feature>
<feature type="compositionally biased region" description="Basic and acidic residues" evidence="1">
    <location>
        <begin position="679"/>
        <end position="700"/>
    </location>
</feature>
<feature type="region of interest" description="Disordered" evidence="1">
    <location>
        <begin position="676"/>
        <end position="725"/>
    </location>
</feature>
<keyword evidence="3" id="KW-1185">Reference proteome</keyword>
<reference evidence="2 3" key="1">
    <citation type="submission" date="2024-03" db="EMBL/GenBank/DDBJ databases">
        <title>Aureococcus anophagefferens CCMP1851 and Kratosvirus quantuckense: Draft genome of a second virus-susceptible host strain in the model system.</title>
        <authorList>
            <person name="Chase E."/>
            <person name="Truchon A.R."/>
            <person name="Schepens W."/>
            <person name="Wilhelm S.W."/>
        </authorList>
    </citation>
    <scope>NUCLEOTIDE SEQUENCE [LARGE SCALE GENOMIC DNA]</scope>
    <source>
        <strain evidence="2 3">CCMP1851</strain>
    </source>
</reference>
<accession>A0ABR1FTV9</accession>
<gene>
    <name evidence="2" type="ORF">SO694_00023348</name>
</gene>
<evidence type="ECO:0000256" key="1">
    <source>
        <dbReference type="SAM" id="MobiDB-lite"/>
    </source>
</evidence>
<name>A0ABR1FTV9_AURAN</name>
<dbReference type="Proteomes" id="UP001363151">
    <property type="component" value="Unassembled WGS sequence"/>
</dbReference>
<protein>
    <submittedName>
        <fullName evidence="2">Uncharacterized protein</fullName>
    </submittedName>
</protein>